<comment type="caution">
    <text evidence="6">The sequence shown here is derived from an EMBL/GenBank/DDBJ whole genome shotgun (WGS) entry which is preliminary data.</text>
</comment>
<evidence type="ECO:0000259" key="5">
    <source>
        <dbReference type="Pfam" id="PF17384"/>
    </source>
</evidence>
<reference evidence="6 7" key="1">
    <citation type="submission" date="2019-03" db="EMBL/GenBank/DDBJ databases">
        <title>Whole genome sequence of a novel Rubrobacter taiwanensis strain, isolated from Yellowstone National Park.</title>
        <authorList>
            <person name="Freed S."/>
            <person name="Ramaley R.F."/>
            <person name="Kyndt J.A."/>
        </authorList>
    </citation>
    <scope>NUCLEOTIDE SEQUENCE [LARGE SCALE GENOMIC DNA]</scope>
    <source>
        <strain evidence="6 7">Yellowstone</strain>
    </source>
</reference>
<name>A0A4R1BHH5_9ACTN</name>
<dbReference type="HAMAP" id="MF_01077">
    <property type="entry name" value="RimP"/>
    <property type="match status" value="1"/>
</dbReference>
<evidence type="ECO:0000256" key="3">
    <source>
        <dbReference type="HAMAP-Rule" id="MF_01077"/>
    </source>
</evidence>
<organism evidence="6 7">
    <name type="scientific">Rubrobacter taiwanensis</name>
    <dbReference type="NCBI Taxonomy" id="185139"/>
    <lineage>
        <taxon>Bacteria</taxon>
        <taxon>Bacillati</taxon>
        <taxon>Actinomycetota</taxon>
        <taxon>Rubrobacteria</taxon>
        <taxon>Rubrobacterales</taxon>
        <taxon>Rubrobacteraceae</taxon>
        <taxon>Rubrobacter</taxon>
    </lineage>
</organism>
<dbReference type="SUPFAM" id="SSF75420">
    <property type="entry name" value="YhbC-like, N-terminal domain"/>
    <property type="match status" value="1"/>
</dbReference>
<feature type="domain" description="Ribosome maturation factor RimP C-terminal" evidence="5">
    <location>
        <begin position="80"/>
        <end position="143"/>
    </location>
</feature>
<accession>A0A4R1BHH5</accession>
<evidence type="ECO:0000259" key="4">
    <source>
        <dbReference type="Pfam" id="PF02576"/>
    </source>
</evidence>
<dbReference type="OrthoDB" id="9805006at2"/>
<dbReference type="Proteomes" id="UP000295244">
    <property type="component" value="Unassembled WGS sequence"/>
</dbReference>
<keyword evidence="2 3" id="KW-0690">Ribosome biogenesis</keyword>
<dbReference type="GO" id="GO:0000028">
    <property type="term" value="P:ribosomal small subunit assembly"/>
    <property type="evidence" value="ECO:0007669"/>
    <property type="project" value="TreeGrafter"/>
</dbReference>
<proteinExistence type="inferred from homology"/>
<dbReference type="Pfam" id="PF02576">
    <property type="entry name" value="RimP_N"/>
    <property type="match status" value="1"/>
</dbReference>
<dbReference type="InterPro" id="IPR028989">
    <property type="entry name" value="RimP_N"/>
</dbReference>
<comment type="function">
    <text evidence="3">Required for maturation of 30S ribosomal subunits.</text>
</comment>
<dbReference type="InterPro" id="IPR036847">
    <property type="entry name" value="RimP_C_sf"/>
</dbReference>
<dbReference type="AlphaFoldDB" id="A0A4R1BHH5"/>
<comment type="similarity">
    <text evidence="3">Belongs to the RimP family.</text>
</comment>
<protein>
    <recommendedName>
        <fullName evidence="3">Ribosome maturation factor RimP</fullName>
    </recommendedName>
</protein>
<dbReference type="InterPro" id="IPR035956">
    <property type="entry name" value="RimP_N_sf"/>
</dbReference>
<evidence type="ECO:0000313" key="7">
    <source>
        <dbReference type="Proteomes" id="UP000295244"/>
    </source>
</evidence>
<dbReference type="RefSeq" id="WP_132690667.1">
    <property type="nucleotide sequence ID" value="NZ_SKBU01000015.1"/>
</dbReference>
<dbReference type="InterPro" id="IPR003728">
    <property type="entry name" value="Ribosome_maturation_RimP"/>
</dbReference>
<gene>
    <name evidence="3" type="primary">rimP</name>
    <name evidence="6" type="ORF">E0L93_07790</name>
</gene>
<dbReference type="SUPFAM" id="SSF74942">
    <property type="entry name" value="YhbC-like, C-terminal domain"/>
    <property type="match status" value="1"/>
</dbReference>
<dbReference type="InterPro" id="IPR028998">
    <property type="entry name" value="RimP_C"/>
</dbReference>
<comment type="subcellular location">
    <subcellularLocation>
        <location evidence="3">Cytoplasm</location>
    </subcellularLocation>
</comment>
<keyword evidence="1 3" id="KW-0963">Cytoplasm</keyword>
<sequence>MRLERITEIVEGALPPEAELLDARISGGREPLLTLQIDRFDGPVDHEFCARIISEVSPVLEGEGFGGMLEVSSPGIERPLTKPEHFRRYAGRKARVRTVEKIGDRRNFTGVIERVTESGVVLRPLEGGAEVEIGFGSIARAHLKEEIEEA</sequence>
<dbReference type="GO" id="GO:0006412">
    <property type="term" value="P:translation"/>
    <property type="evidence" value="ECO:0007669"/>
    <property type="project" value="TreeGrafter"/>
</dbReference>
<dbReference type="CDD" id="cd01734">
    <property type="entry name" value="YlxS_C"/>
    <property type="match status" value="1"/>
</dbReference>
<dbReference type="Gene3D" id="2.30.30.180">
    <property type="entry name" value="Ribosome maturation factor RimP, C-terminal domain"/>
    <property type="match status" value="1"/>
</dbReference>
<feature type="domain" description="Ribosome maturation factor RimP N-terminal" evidence="4">
    <location>
        <begin position="19"/>
        <end position="77"/>
    </location>
</feature>
<dbReference type="Gene3D" id="3.30.300.70">
    <property type="entry name" value="RimP-like superfamily, N-terminal"/>
    <property type="match status" value="1"/>
</dbReference>
<dbReference type="EMBL" id="SKBU01000015">
    <property type="protein sequence ID" value="TCJ16634.1"/>
    <property type="molecule type" value="Genomic_DNA"/>
</dbReference>
<keyword evidence="7" id="KW-1185">Reference proteome</keyword>
<dbReference type="GO" id="GO:0005829">
    <property type="term" value="C:cytosol"/>
    <property type="evidence" value="ECO:0007669"/>
    <property type="project" value="TreeGrafter"/>
</dbReference>
<evidence type="ECO:0000256" key="2">
    <source>
        <dbReference type="ARBA" id="ARBA00022517"/>
    </source>
</evidence>
<dbReference type="PANTHER" id="PTHR33867">
    <property type="entry name" value="RIBOSOME MATURATION FACTOR RIMP"/>
    <property type="match status" value="1"/>
</dbReference>
<evidence type="ECO:0000256" key="1">
    <source>
        <dbReference type="ARBA" id="ARBA00022490"/>
    </source>
</evidence>
<evidence type="ECO:0000313" key="6">
    <source>
        <dbReference type="EMBL" id="TCJ16634.1"/>
    </source>
</evidence>
<dbReference type="Pfam" id="PF17384">
    <property type="entry name" value="DUF150_C"/>
    <property type="match status" value="1"/>
</dbReference>
<dbReference type="PANTHER" id="PTHR33867:SF1">
    <property type="entry name" value="RIBOSOME MATURATION FACTOR RIMP"/>
    <property type="match status" value="1"/>
</dbReference>